<dbReference type="EMBL" id="JAHHHD010000042">
    <property type="protein sequence ID" value="MBW4661668.1"/>
    <property type="molecule type" value="Genomic_DNA"/>
</dbReference>
<reference evidence="2" key="1">
    <citation type="submission" date="2021-05" db="EMBL/GenBank/DDBJ databases">
        <authorList>
            <person name="Pietrasiak N."/>
            <person name="Ward R."/>
            <person name="Stajich J.E."/>
            <person name="Kurbessoian T."/>
        </authorList>
    </citation>
    <scope>NUCLEOTIDE SEQUENCE</scope>
    <source>
        <strain evidence="2">UHER 2000/2452</strain>
    </source>
</reference>
<organism evidence="2 3">
    <name type="scientific">Drouetiella hepatica Uher 2000/2452</name>
    <dbReference type="NCBI Taxonomy" id="904376"/>
    <lineage>
        <taxon>Bacteria</taxon>
        <taxon>Bacillati</taxon>
        <taxon>Cyanobacteriota</taxon>
        <taxon>Cyanophyceae</taxon>
        <taxon>Oculatellales</taxon>
        <taxon>Oculatellaceae</taxon>
        <taxon>Drouetiella</taxon>
    </lineage>
</organism>
<dbReference type="InterPro" id="IPR012337">
    <property type="entry name" value="RNaseH-like_sf"/>
</dbReference>
<protein>
    <submittedName>
        <fullName evidence="2">IS701 family transposase</fullName>
    </submittedName>
</protein>
<accession>A0A951QI64</accession>
<dbReference type="PANTHER" id="PTHR33627">
    <property type="entry name" value="TRANSPOSASE"/>
    <property type="match status" value="1"/>
</dbReference>
<evidence type="ECO:0000313" key="2">
    <source>
        <dbReference type="EMBL" id="MBW4661668.1"/>
    </source>
</evidence>
<comment type="caution">
    <text evidence="2">The sequence shown here is derived from an EMBL/GenBank/DDBJ whole genome shotgun (WGS) entry which is preliminary data.</text>
</comment>
<name>A0A951QI64_9CYAN</name>
<dbReference type="InterPro" id="IPR039365">
    <property type="entry name" value="IS701-like"/>
</dbReference>
<evidence type="ECO:0000259" key="1">
    <source>
        <dbReference type="Pfam" id="PF13546"/>
    </source>
</evidence>
<dbReference type="PANTHER" id="PTHR33627:SF1">
    <property type="entry name" value="TRANSPOSASE"/>
    <property type="match status" value="1"/>
</dbReference>
<dbReference type="NCBIfam" id="NF033540">
    <property type="entry name" value="transpos_IS701"/>
    <property type="match status" value="1"/>
</dbReference>
<dbReference type="SUPFAM" id="SSF53098">
    <property type="entry name" value="Ribonuclease H-like"/>
    <property type="match status" value="1"/>
</dbReference>
<feature type="domain" description="Transposase IS701-like DDE" evidence="1">
    <location>
        <begin position="6"/>
        <end position="181"/>
    </location>
</feature>
<dbReference type="AlphaFoldDB" id="A0A951QI64"/>
<dbReference type="Pfam" id="PF13546">
    <property type="entry name" value="DDE_5"/>
    <property type="match status" value="1"/>
</dbReference>
<dbReference type="InterPro" id="IPR038721">
    <property type="entry name" value="IS701-like_DDE_dom"/>
</dbReference>
<gene>
    <name evidence="2" type="ORF">KME15_23610</name>
</gene>
<proteinExistence type="predicted"/>
<dbReference type="Proteomes" id="UP000757435">
    <property type="component" value="Unassembled WGS sequence"/>
</dbReference>
<sequence>MGIPLPRKTLPEIAKLTGLKDRQSLHHFLCDAMWDVKQLRAIRLHLIRQEIGTHPITLCIDETGDVKRGEATDYVAKQYIGHLGKTANGVVSVNAYAVVNGITYPLLFKIYKPKSRLKASDEYQSKPQIAIGMIQEIKALGFAIERVLADSLYGESEAVTRCLETFQLPYIVAIRSNHGVLMTQGQRVRYNSWCAYDQPLSEHPTERRHLREIIFGHRRKVRYYQITQGSTSDPDKADSWFIMTNLEGNILLSVATQYSLRTWIEYGFRPVKQELGWHDYRLTDYNSIERGWELIFSVYLLVSLHADESIAQQQCNLDDSTPVASPLPFTQHPHWERGTTWKSALNNLRLLLQPYSGWGWLEVWLQVFPIPGLEHGLHQLMDCMDTFRILPIPILESV</sequence>
<reference evidence="2" key="2">
    <citation type="journal article" date="2022" name="Microbiol. Resour. Announc.">
        <title>Metagenome Sequencing to Explore Phylogenomics of Terrestrial Cyanobacteria.</title>
        <authorList>
            <person name="Ward R.D."/>
            <person name="Stajich J.E."/>
            <person name="Johansen J.R."/>
            <person name="Huntemann M."/>
            <person name="Clum A."/>
            <person name="Foster B."/>
            <person name="Foster B."/>
            <person name="Roux S."/>
            <person name="Palaniappan K."/>
            <person name="Varghese N."/>
            <person name="Mukherjee S."/>
            <person name="Reddy T.B.K."/>
            <person name="Daum C."/>
            <person name="Copeland A."/>
            <person name="Chen I.A."/>
            <person name="Ivanova N.N."/>
            <person name="Kyrpides N.C."/>
            <person name="Shapiro N."/>
            <person name="Eloe-Fadrosh E.A."/>
            <person name="Pietrasiak N."/>
        </authorList>
    </citation>
    <scope>NUCLEOTIDE SEQUENCE</scope>
    <source>
        <strain evidence="2">UHER 2000/2452</strain>
    </source>
</reference>
<evidence type="ECO:0000313" key="3">
    <source>
        <dbReference type="Proteomes" id="UP000757435"/>
    </source>
</evidence>